<keyword evidence="1 12" id="KW-0547">Nucleotide-binding</keyword>
<evidence type="ECO:0000256" key="4">
    <source>
        <dbReference type="ARBA" id="ARBA00022806"/>
    </source>
</evidence>
<dbReference type="InterPro" id="IPR049163">
    <property type="entry name" value="Pif1-like_2B_dom"/>
</dbReference>
<evidence type="ECO:0000259" key="14">
    <source>
        <dbReference type="SMART" id="SM00382"/>
    </source>
</evidence>
<gene>
    <name evidence="12" type="primary">PIF1</name>
    <name evidence="15" type="ORF">LAZ67_5000159</name>
</gene>
<dbReference type="PANTHER" id="PTHR47642:SF7">
    <property type="entry name" value="ATP-DEPENDENT DNA HELICASE PIF1"/>
    <property type="match status" value="1"/>
</dbReference>
<dbReference type="EC" id="5.6.2.3" evidence="12"/>
<feature type="compositionally biased region" description="Basic and acidic residues" evidence="13">
    <location>
        <begin position="144"/>
        <end position="159"/>
    </location>
</feature>
<dbReference type="Proteomes" id="UP001235939">
    <property type="component" value="Chromosome 05"/>
</dbReference>
<evidence type="ECO:0000256" key="13">
    <source>
        <dbReference type="SAM" id="MobiDB-lite"/>
    </source>
</evidence>
<dbReference type="CDD" id="cd18037">
    <property type="entry name" value="DEXSc_Pif1_like"/>
    <property type="match status" value="1"/>
</dbReference>
<dbReference type="PANTHER" id="PTHR47642">
    <property type="entry name" value="ATP-DEPENDENT DNA HELICASE"/>
    <property type="match status" value="1"/>
</dbReference>
<comment type="subcellular location">
    <subcellularLocation>
        <location evidence="12">Nucleus</location>
    </subcellularLocation>
    <subcellularLocation>
        <location evidence="12">Mitochondrion</location>
    </subcellularLocation>
</comment>
<keyword evidence="10 12" id="KW-0413">Isomerase</keyword>
<sequence length="608" mass="68008">MDKENLLEHNIDLNCNVALETQVGNASCQKKTSLGLASVYLGRNEFRDLILKIENKSRKLTFPLKDIVLHKKFLREGKATISFPGQKINVFISNCPTNKLLHFLKTLHFKTKSQVNETQLSQRDRLLSERKRTFEQISPLQPKDMSKTEKDNVPKTPETKRKKLAPIDPNIQTTPKIIKKRPMAPRAPFKLTEEQRQVLSAVLSGKNVFFTGSAGTGKSFLLRQVIAALPPDSTAVTAATGIAACHISGVTLHSFAGIGTKEASLEQAVLRARQRSQLLRCRHLVIDEISMVHGQFFNTLERVARAVRNSNKPFGGIQIIVCGDFLQLPPVVRKGEQPATFCFETVAWRKSIEYNFELTRVMRQKDSRFVNILQKIRYGRCGAEVQAALKQTSTNHLDRGGIMATRICTHNDDVDFVNRTQLDKLSGSVQKFSALDTESSLSHLLDALCPSQLELKVGAQVMLTKNLDLSRGLANGSRGVVETFDSRGNLPSVPWYQALGLPKVKFVNGVEETIDMERWIINRPGFSSAVRRQLPLKLAWSVSVHKSQGMSLDCVEVSLSRVFESGQAYVALSRATALEGLRVVDFDPHRIQADPRVLEFYSGLRYTS</sequence>
<organism evidence="15 16">
    <name type="scientific">Cordylochernes scorpioides</name>
    <dbReference type="NCBI Taxonomy" id="51811"/>
    <lineage>
        <taxon>Eukaryota</taxon>
        <taxon>Metazoa</taxon>
        <taxon>Ecdysozoa</taxon>
        <taxon>Arthropoda</taxon>
        <taxon>Chelicerata</taxon>
        <taxon>Arachnida</taxon>
        <taxon>Pseudoscorpiones</taxon>
        <taxon>Cheliferoidea</taxon>
        <taxon>Chernetidae</taxon>
        <taxon>Cordylochernes</taxon>
    </lineage>
</organism>
<dbReference type="SMART" id="SM00382">
    <property type="entry name" value="AAA"/>
    <property type="match status" value="1"/>
</dbReference>
<keyword evidence="3 12" id="KW-0378">Hydrolase</keyword>
<accession>A0ABY6KHS2</accession>
<dbReference type="InterPro" id="IPR048293">
    <property type="entry name" value="PIF1_RRM3_pfh1"/>
</dbReference>
<feature type="region of interest" description="Disordered" evidence="13">
    <location>
        <begin position="131"/>
        <end position="162"/>
    </location>
</feature>
<name>A0ABY6KHS2_9ARAC</name>
<keyword evidence="7 12" id="KW-0496">Mitochondrion</keyword>
<feature type="binding site" evidence="12">
    <location>
        <begin position="212"/>
        <end position="219"/>
    </location>
    <ligand>
        <name>ATP</name>
        <dbReference type="ChEBI" id="CHEBI:30616"/>
    </ligand>
</feature>
<dbReference type="InterPro" id="IPR051055">
    <property type="entry name" value="PIF1_helicase"/>
</dbReference>
<evidence type="ECO:0000256" key="8">
    <source>
        <dbReference type="ARBA" id="ARBA00023172"/>
    </source>
</evidence>
<evidence type="ECO:0000256" key="6">
    <source>
        <dbReference type="ARBA" id="ARBA00023125"/>
    </source>
</evidence>
<dbReference type="Pfam" id="PF25344">
    <property type="entry name" value="PH_LRR1"/>
    <property type="match status" value="1"/>
</dbReference>
<keyword evidence="5 12" id="KW-0067">ATP-binding</keyword>
<evidence type="ECO:0000313" key="15">
    <source>
        <dbReference type="EMBL" id="UYV67303.1"/>
    </source>
</evidence>
<keyword evidence="6 12" id="KW-0238">DNA-binding</keyword>
<protein>
    <recommendedName>
        <fullName evidence="12">ATP-dependent DNA helicase PIF1</fullName>
        <ecNumber evidence="12">5.6.2.3</ecNumber>
    </recommendedName>
    <alternativeName>
        <fullName evidence="12">DNA 5'-3' helicase PIF1</fullName>
    </alternativeName>
    <alternativeName>
        <fullName evidence="12">DNA repair and recombination helicase PIF1</fullName>
    </alternativeName>
</protein>
<dbReference type="InterPro" id="IPR003593">
    <property type="entry name" value="AAA+_ATPase"/>
</dbReference>
<dbReference type="Gene3D" id="3.40.50.300">
    <property type="entry name" value="P-loop containing nucleotide triphosphate hydrolases"/>
    <property type="match status" value="1"/>
</dbReference>
<reference evidence="15 16" key="1">
    <citation type="submission" date="2022-01" db="EMBL/GenBank/DDBJ databases">
        <title>A chromosomal length assembly of Cordylochernes scorpioides.</title>
        <authorList>
            <person name="Zeh D."/>
            <person name="Zeh J."/>
        </authorList>
    </citation>
    <scope>NUCLEOTIDE SEQUENCE [LARGE SCALE GENOMIC DNA]</scope>
    <source>
        <strain evidence="15">IN4F17</strain>
        <tissue evidence="15">Whole Body</tissue>
    </source>
</reference>
<evidence type="ECO:0000256" key="1">
    <source>
        <dbReference type="ARBA" id="ARBA00022741"/>
    </source>
</evidence>
<evidence type="ECO:0000256" key="12">
    <source>
        <dbReference type="HAMAP-Rule" id="MF_03176"/>
    </source>
</evidence>
<dbReference type="EMBL" id="CP092867">
    <property type="protein sequence ID" value="UYV67303.1"/>
    <property type="molecule type" value="Genomic_DNA"/>
</dbReference>
<feature type="DNA-binding region" evidence="12">
    <location>
        <begin position="567"/>
        <end position="586"/>
    </location>
</feature>
<evidence type="ECO:0000256" key="3">
    <source>
        <dbReference type="ARBA" id="ARBA00022801"/>
    </source>
</evidence>
<keyword evidence="4 12" id="KW-0347">Helicase</keyword>
<evidence type="ECO:0000256" key="7">
    <source>
        <dbReference type="ARBA" id="ARBA00023128"/>
    </source>
</evidence>
<evidence type="ECO:0000256" key="9">
    <source>
        <dbReference type="ARBA" id="ARBA00023204"/>
    </source>
</evidence>
<keyword evidence="11 12" id="KW-0539">Nucleus</keyword>
<dbReference type="InterPro" id="IPR057437">
    <property type="entry name" value="PIF1/LRR1_PH"/>
</dbReference>
<dbReference type="CDD" id="cd18809">
    <property type="entry name" value="SF1_C_RecD"/>
    <property type="match status" value="1"/>
</dbReference>
<evidence type="ECO:0000313" key="16">
    <source>
        <dbReference type="Proteomes" id="UP001235939"/>
    </source>
</evidence>
<proteinExistence type="inferred from homology"/>
<comment type="subunit">
    <text evidence="12">Monomer.</text>
</comment>
<comment type="cofactor">
    <cofactor evidence="12">
        <name>Mg(2+)</name>
        <dbReference type="ChEBI" id="CHEBI:18420"/>
    </cofactor>
</comment>
<keyword evidence="16" id="KW-1185">Reference proteome</keyword>
<feature type="domain" description="AAA+ ATPase" evidence="14">
    <location>
        <begin position="204"/>
        <end position="487"/>
    </location>
</feature>
<comment type="similarity">
    <text evidence="12">Belongs to the helicase family. PIF1 subfamily.</text>
</comment>
<comment type="catalytic activity">
    <reaction evidence="12">
        <text>ATP + H2O = ADP + phosphate + H(+)</text>
        <dbReference type="Rhea" id="RHEA:13065"/>
        <dbReference type="ChEBI" id="CHEBI:15377"/>
        <dbReference type="ChEBI" id="CHEBI:15378"/>
        <dbReference type="ChEBI" id="CHEBI:30616"/>
        <dbReference type="ChEBI" id="CHEBI:43474"/>
        <dbReference type="ChEBI" id="CHEBI:456216"/>
        <dbReference type="EC" id="5.6.2.3"/>
    </reaction>
</comment>
<evidence type="ECO:0000256" key="10">
    <source>
        <dbReference type="ARBA" id="ARBA00023235"/>
    </source>
</evidence>
<dbReference type="HAMAP" id="MF_03176">
    <property type="entry name" value="PIF1"/>
    <property type="match status" value="1"/>
</dbReference>
<evidence type="ECO:0000256" key="2">
    <source>
        <dbReference type="ARBA" id="ARBA00022763"/>
    </source>
</evidence>
<comment type="function">
    <text evidence="12">DNA-dependent ATPase and 5'-3' DNA helicase required for the maintenance of both mitochondrial and nuclear genome stability.</text>
</comment>
<dbReference type="InterPro" id="IPR027417">
    <property type="entry name" value="P-loop_NTPase"/>
</dbReference>
<dbReference type="InterPro" id="IPR010285">
    <property type="entry name" value="DNA_helicase_pif1-like_DEAD"/>
</dbReference>
<keyword evidence="2 12" id="KW-0227">DNA damage</keyword>
<dbReference type="Pfam" id="PF21530">
    <property type="entry name" value="Pif1_2B_dom"/>
    <property type="match status" value="1"/>
</dbReference>
<evidence type="ECO:0000256" key="11">
    <source>
        <dbReference type="ARBA" id="ARBA00023242"/>
    </source>
</evidence>
<dbReference type="SUPFAM" id="SSF52540">
    <property type="entry name" value="P-loop containing nucleoside triphosphate hydrolases"/>
    <property type="match status" value="2"/>
</dbReference>
<keyword evidence="8 12" id="KW-0233">DNA recombination</keyword>
<evidence type="ECO:0000256" key="5">
    <source>
        <dbReference type="ARBA" id="ARBA00022840"/>
    </source>
</evidence>
<keyword evidence="9 12" id="KW-0234">DNA repair</keyword>
<dbReference type="Pfam" id="PF05970">
    <property type="entry name" value="PIF1"/>
    <property type="match status" value="1"/>
</dbReference>